<evidence type="ECO:0000256" key="1">
    <source>
        <dbReference type="SAM" id="SignalP"/>
    </source>
</evidence>
<name>A0A832M245_9CYAN</name>
<dbReference type="AlphaFoldDB" id="A0A832M245"/>
<protein>
    <submittedName>
        <fullName evidence="2">DUF928 domain-containing protein</fullName>
    </submittedName>
</protein>
<organism evidence="2">
    <name type="scientific">Oscillatoriales cyanobacterium SpSt-402</name>
    <dbReference type="NCBI Taxonomy" id="2282168"/>
    <lineage>
        <taxon>Bacteria</taxon>
        <taxon>Bacillati</taxon>
        <taxon>Cyanobacteriota</taxon>
        <taxon>Cyanophyceae</taxon>
        <taxon>Oscillatoriophycideae</taxon>
        <taxon>Oscillatoriales</taxon>
    </lineage>
</organism>
<accession>A0A832M245</accession>
<dbReference type="PROSITE" id="PS51257">
    <property type="entry name" value="PROKAR_LIPOPROTEIN"/>
    <property type="match status" value="1"/>
</dbReference>
<sequence length="244" mass="26791">MTYFAPKYRNHFLTCLLAGVASSCFLLSLPALGSDDKPPPSGRSSGSRGCGLMAAPTSSEAPALILFSPNQQRGTTTSTRPTFAWFVRDADARPLEFRLYEVEKNQFKLVKEIKGNAFKTSPGIMMLSLSEADPPLTVGKRYRWQVELVCNPNRPSSNLFASAELDVVPLPTRLKQTLEQTRDRVTQATLLAKANLWYDAVSAAFGSPNPSLLKDVQRSLLNQIAITEIERQLLSNSATVSVQP</sequence>
<comment type="caution">
    <text evidence="2">The sequence shown here is derived from an EMBL/GenBank/DDBJ whole genome shotgun (WGS) entry which is preliminary data.</text>
</comment>
<feature type="signal peptide" evidence="1">
    <location>
        <begin position="1"/>
        <end position="33"/>
    </location>
</feature>
<gene>
    <name evidence="2" type="ORF">ENR47_05975</name>
</gene>
<keyword evidence="1" id="KW-0732">Signal</keyword>
<proteinExistence type="predicted"/>
<reference evidence="2" key="1">
    <citation type="journal article" date="2020" name="mSystems">
        <title>Genome- and Community-Level Interaction Insights into Carbon Utilization and Element Cycling Functions of Hydrothermarchaeota in Hydrothermal Sediment.</title>
        <authorList>
            <person name="Zhou Z."/>
            <person name="Liu Y."/>
            <person name="Xu W."/>
            <person name="Pan J."/>
            <person name="Luo Z.H."/>
            <person name="Li M."/>
        </authorList>
    </citation>
    <scope>NUCLEOTIDE SEQUENCE [LARGE SCALE GENOMIC DNA]</scope>
    <source>
        <strain evidence="2">SpSt-402</strain>
    </source>
</reference>
<dbReference type="Pfam" id="PF06051">
    <property type="entry name" value="DUF928"/>
    <property type="match status" value="1"/>
</dbReference>
<evidence type="ECO:0000313" key="2">
    <source>
        <dbReference type="EMBL" id="HGW93813.1"/>
    </source>
</evidence>
<dbReference type="EMBL" id="DSRD01000388">
    <property type="protein sequence ID" value="HGW93813.1"/>
    <property type="molecule type" value="Genomic_DNA"/>
</dbReference>
<feature type="chain" id="PRO_5032961739" evidence="1">
    <location>
        <begin position="34"/>
        <end position="244"/>
    </location>
</feature>
<dbReference type="InterPro" id="IPR010328">
    <property type="entry name" value="DUF928"/>
</dbReference>